<feature type="transmembrane region" description="Helical" evidence="7">
    <location>
        <begin position="124"/>
        <end position="154"/>
    </location>
</feature>
<keyword evidence="8" id="KW-0282">Flagellum</keyword>
<keyword evidence="8" id="KW-0969">Cilium</keyword>
<protein>
    <submittedName>
        <fullName evidence="8">Flagellar biosynthetic protein FliR</fullName>
    </submittedName>
</protein>
<feature type="transmembrane region" description="Helical" evidence="7">
    <location>
        <begin position="212"/>
        <end position="232"/>
    </location>
</feature>
<gene>
    <name evidence="8" type="ORF">EV684_104223</name>
</gene>
<name>A0A4R2MB58_RUBGE</name>
<dbReference type="InterPro" id="IPR002010">
    <property type="entry name" value="T3SS_IM_R"/>
</dbReference>
<keyword evidence="3" id="KW-1003">Cell membrane</keyword>
<evidence type="ECO:0000256" key="1">
    <source>
        <dbReference type="ARBA" id="ARBA00004651"/>
    </source>
</evidence>
<accession>A0A4R2MB58</accession>
<dbReference type="PANTHER" id="PTHR30065">
    <property type="entry name" value="FLAGELLAR BIOSYNTHETIC PROTEIN FLIR"/>
    <property type="match status" value="1"/>
</dbReference>
<dbReference type="AlphaFoldDB" id="A0A4R2MB58"/>
<dbReference type="GO" id="GO:0006605">
    <property type="term" value="P:protein targeting"/>
    <property type="evidence" value="ECO:0007669"/>
    <property type="project" value="InterPro"/>
</dbReference>
<evidence type="ECO:0000256" key="5">
    <source>
        <dbReference type="ARBA" id="ARBA00022989"/>
    </source>
</evidence>
<evidence type="ECO:0000256" key="6">
    <source>
        <dbReference type="ARBA" id="ARBA00023136"/>
    </source>
</evidence>
<evidence type="ECO:0000256" key="7">
    <source>
        <dbReference type="SAM" id="Phobius"/>
    </source>
</evidence>
<keyword evidence="5 7" id="KW-1133">Transmembrane helix</keyword>
<dbReference type="GO" id="GO:0005886">
    <property type="term" value="C:plasma membrane"/>
    <property type="evidence" value="ECO:0007669"/>
    <property type="project" value="UniProtKB-SubCell"/>
</dbReference>
<sequence length="259" mass="27110">MEAIYGQWLGLIGQLWWPFCRVLAFLAATAILGDAMLPVTLRVLLALVLAVVLLPIAQPAQPIDPFSLAGVAATVEQALIGLVLGLAFHLVNAVLGTLGFLASSQIGLSMAVMNDPMNGESSDVVSSLLQVLGILVFFAVDGHLVVAGVAGASFKAWPVGGGLAGLSLQALPLAVAWVFSAAMLLALPLVLSALVVQIGLGLLNRVSPALNLYSLGFAVVTCFGLLMLVALVRHLPEHYLAMMQRVLDLIEHGLRTRHG</sequence>
<evidence type="ECO:0000256" key="3">
    <source>
        <dbReference type="ARBA" id="ARBA00022475"/>
    </source>
</evidence>
<keyword evidence="6 7" id="KW-0472">Membrane</keyword>
<keyword evidence="8" id="KW-0966">Cell projection</keyword>
<dbReference type="RefSeq" id="WP_132646127.1">
    <property type="nucleotide sequence ID" value="NZ_CP181386.1"/>
</dbReference>
<proteinExistence type="inferred from homology"/>
<comment type="subcellular location">
    <subcellularLocation>
        <location evidence="1">Cell membrane</location>
        <topology evidence="1">Multi-pass membrane protein</topology>
    </subcellularLocation>
</comment>
<dbReference type="PRINTS" id="PR00953">
    <property type="entry name" value="TYPE3IMRPROT"/>
</dbReference>
<feature type="transmembrane region" description="Helical" evidence="7">
    <location>
        <begin position="174"/>
        <end position="200"/>
    </location>
</feature>
<feature type="transmembrane region" description="Helical" evidence="7">
    <location>
        <begin position="39"/>
        <end position="58"/>
    </location>
</feature>
<comment type="similarity">
    <text evidence="2">Belongs to the FliR/MopE/SpaR family.</text>
</comment>
<reference evidence="8 9" key="1">
    <citation type="submission" date="2019-03" db="EMBL/GenBank/DDBJ databases">
        <title>Genomic Encyclopedia of Type Strains, Phase IV (KMG-IV): sequencing the most valuable type-strain genomes for metagenomic binning, comparative biology and taxonomic classification.</title>
        <authorList>
            <person name="Goeker M."/>
        </authorList>
    </citation>
    <scope>NUCLEOTIDE SEQUENCE [LARGE SCALE GENOMIC DNA]</scope>
    <source>
        <strain evidence="8 9">DSM 1709</strain>
    </source>
</reference>
<comment type="caution">
    <text evidence="8">The sequence shown here is derived from an EMBL/GenBank/DDBJ whole genome shotgun (WGS) entry which is preliminary data.</text>
</comment>
<dbReference type="PANTHER" id="PTHR30065:SF8">
    <property type="entry name" value="FLAGELLAR BIOSYNTHETIC PROTEIN FLIR"/>
    <property type="match status" value="1"/>
</dbReference>
<dbReference type="GeneID" id="99685624"/>
<dbReference type="OrthoDB" id="9797790at2"/>
<evidence type="ECO:0000256" key="4">
    <source>
        <dbReference type="ARBA" id="ARBA00022692"/>
    </source>
</evidence>
<dbReference type="EMBL" id="SLXD01000004">
    <property type="protein sequence ID" value="TCP03501.1"/>
    <property type="molecule type" value="Genomic_DNA"/>
</dbReference>
<evidence type="ECO:0000256" key="2">
    <source>
        <dbReference type="ARBA" id="ARBA00009772"/>
    </source>
</evidence>
<evidence type="ECO:0000313" key="9">
    <source>
        <dbReference type="Proteomes" id="UP000295106"/>
    </source>
</evidence>
<dbReference type="Pfam" id="PF01311">
    <property type="entry name" value="Bac_export_1"/>
    <property type="match status" value="1"/>
</dbReference>
<feature type="transmembrane region" description="Helical" evidence="7">
    <location>
        <begin position="78"/>
        <end position="103"/>
    </location>
</feature>
<evidence type="ECO:0000313" key="8">
    <source>
        <dbReference type="EMBL" id="TCP03501.1"/>
    </source>
</evidence>
<feature type="transmembrane region" description="Helical" evidence="7">
    <location>
        <begin position="15"/>
        <end position="32"/>
    </location>
</feature>
<keyword evidence="4 7" id="KW-0812">Transmembrane</keyword>
<dbReference type="Proteomes" id="UP000295106">
    <property type="component" value="Unassembled WGS sequence"/>
</dbReference>
<organism evidence="8 9">
    <name type="scientific">Rubrivivax gelatinosus</name>
    <name type="common">Rhodocyclus gelatinosus</name>
    <name type="synonym">Rhodopseudomonas gelatinosa</name>
    <dbReference type="NCBI Taxonomy" id="28068"/>
    <lineage>
        <taxon>Bacteria</taxon>
        <taxon>Pseudomonadati</taxon>
        <taxon>Pseudomonadota</taxon>
        <taxon>Betaproteobacteria</taxon>
        <taxon>Burkholderiales</taxon>
        <taxon>Sphaerotilaceae</taxon>
        <taxon>Rubrivivax</taxon>
    </lineage>
</organism>